<evidence type="ECO:0000313" key="2">
    <source>
        <dbReference type="EMBL" id="CAD9603022.1"/>
    </source>
</evidence>
<organism evidence="2">
    <name type="scientific">Leptocylindrus danicus</name>
    <dbReference type="NCBI Taxonomy" id="163516"/>
    <lineage>
        <taxon>Eukaryota</taxon>
        <taxon>Sar</taxon>
        <taxon>Stramenopiles</taxon>
        <taxon>Ochrophyta</taxon>
        <taxon>Bacillariophyta</taxon>
        <taxon>Coscinodiscophyceae</taxon>
        <taxon>Chaetocerotophycidae</taxon>
        <taxon>Leptocylindrales</taxon>
        <taxon>Leptocylindraceae</taxon>
        <taxon>Leptocylindrus</taxon>
    </lineage>
</organism>
<name>A0A7S2LDG9_9STRA</name>
<accession>A0A7S2LDG9</accession>
<gene>
    <name evidence="2" type="ORF">LDAN0321_LOCUS17340</name>
</gene>
<reference evidence="2" key="1">
    <citation type="submission" date="2021-01" db="EMBL/GenBank/DDBJ databases">
        <authorList>
            <person name="Corre E."/>
            <person name="Pelletier E."/>
            <person name="Niang G."/>
            <person name="Scheremetjew M."/>
            <person name="Finn R."/>
            <person name="Kale V."/>
            <person name="Holt S."/>
            <person name="Cochrane G."/>
            <person name="Meng A."/>
            <person name="Brown T."/>
            <person name="Cohen L."/>
        </authorList>
    </citation>
    <scope>NUCLEOTIDE SEQUENCE</scope>
    <source>
        <strain evidence="2">B650</strain>
    </source>
</reference>
<protein>
    <submittedName>
        <fullName evidence="2">Uncharacterized protein</fullName>
    </submittedName>
</protein>
<sequence length="335" mass="38137">MSGIAPSHRDDFLPSMHISSVSAESGDVRMLSSEEVSRSVFLTQLDEGLWIDILTSYLDFKSLVNFAVALASSKTNRVLPRFTLRELCIHVHDGEKVSMPSLAILRQTFHIQGMRFNFVQKRSSSSRLNHRTATKWNEDDSSSKLRHRSGGSFWEAHPHGSPRLTRGISSRRCKEFSFYNTEQAMRCTIRRIPFIIAALDEVEKVTFELAQNIKIFQLADVLINTAAAFQSGFCSRLHYIKIPRLNQLVGGRDRLQSLNIRMLMDAAADDVFPQGYHPFDNLFAIEASASTSSRHVTPRTKQERDLDAAIEQLYYLLPSKDARRIFAHQLFLENS</sequence>
<dbReference type="AlphaFoldDB" id="A0A7S2LDG9"/>
<dbReference type="EMBL" id="HBGY01028034">
    <property type="protein sequence ID" value="CAD9603022.1"/>
    <property type="molecule type" value="Transcribed_RNA"/>
</dbReference>
<proteinExistence type="predicted"/>
<feature type="region of interest" description="Disordered" evidence="1">
    <location>
        <begin position="129"/>
        <end position="157"/>
    </location>
</feature>
<evidence type="ECO:0000256" key="1">
    <source>
        <dbReference type="SAM" id="MobiDB-lite"/>
    </source>
</evidence>